<organism evidence="1 2">
    <name type="scientific">Willisornis vidua</name>
    <name type="common">Xingu scale-backed antbird</name>
    <dbReference type="NCBI Taxonomy" id="1566151"/>
    <lineage>
        <taxon>Eukaryota</taxon>
        <taxon>Metazoa</taxon>
        <taxon>Chordata</taxon>
        <taxon>Craniata</taxon>
        <taxon>Vertebrata</taxon>
        <taxon>Euteleostomi</taxon>
        <taxon>Archelosauria</taxon>
        <taxon>Archosauria</taxon>
        <taxon>Dinosauria</taxon>
        <taxon>Saurischia</taxon>
        <taxon>Theropoda</taxon>
        <taxon>Coelurosauria</taxon>
        <taxon>Aves</taxon>
        <taxon>Neognathae</taxon>
        <taxon>Neoaves</taxon>
        <taxon>Telluraves</taxon>
        <taxon>Australaves</taxon>
        <taxon>Passeriformes</taxon>
        <taxon>Thamnophilidae</taxon>
        <taxon>Willisornis</taxon>
    </lineage>
</organism>
<gene>
    <name evidence="1" type="ORF">WISP_22624</name>
</gene>
<comment type="caution">
    <text evidence="1">The sequence shown here is derived from an EMBL/GenBank/DDBJ whole genome shotgun (WGS) entry which is preliminary data.</text>
</comment>
<accession>A0ABQ9DMS2</accession>
<keyword evidence="2" id="KW-1185">Reference proteome</keyword>
<reference evidence="1" key="1">
    <citation type="submission" date="2019-10" db="EMBL/GenBank/DDBJ databases">
        <authorList>
            <person name="Soares A.E.R."/>
            <person name="Aleixo A."/>
            <person name="Schneider P."/>
            <person name="Miyaki C.Y."/>
            <person name="Schneider M.P."/>
            <person name="Mello C."/>
            <person name="Vasconcelos A.T.R."/>
        </authorList>
    </citation>
    <scope>NUCLEOTIDE SEQUENCE</scope>
    <source>
        <tissue evidence="1">Muscle</tissue>
    </source>
</reference>
<evidence type="ECO:0000313" key="1">
    <source>
        <dbReference type="EMBL" id="KAJ7425647.1"/>
    </source>
</evidence>
<dbReference type="EMBL" id="WHWB01032455">
    <property type="protein sequence ID" value="KAJ7425647.1"/>
    <property type="molecule type" value="Genomic_DNA"/>
</dbReference>
<proteinExistence type="predicted"/>
<evidence type="ECO:0000313" key="2">
    <source>
        <dbReference type="Proteomes" id="UP001145742"/>
    </source>
</evidence>
<name>A0ABQ9DMS2_9PASS</name>
<protein>
    <submittedName>
        <fullName evidence="1">Uncharacterized protein</fullName>
    </submittedName>
</protein>
<sequence>MLPLLWQLHALGQVVDVKAYAPGQGQDAIGLLDKLDTLMISHPAINKNPQVLFIWAAFQLLVLHGAVVAKVQNPALGLVEPHTTVLGPSFQPVPFHLQSHPVLQHIYTPIQLDHL</sequence>
<dbReference type="Proteomes" id="UP001145742">
    <property type="component" value="Unassembled WGS sequence"/>
</dbReference>